<dbReference type="EMBL" id="JBHSGS010000010">
    <property type="protein sequence ID" value="MFC4718531.1"/>
    <property type="molecule type" value="Genomic_DNA"/>
</dbReference>
<name>A0ABV9MRF0_9ENTE</name>
<sequence length="195" mass="20409">MRGKKVLSTVIGCGLGLGILFASGIQTVSDAHQVETHTVATRWLPDTKTSIKVSSSSSSSQGTTSTATVKNQITIAGKVIPLIDSQGTASAPSGNRAGYWAGNGSTTDSLTTHIIGHNPGAFANVLSLKNGSVIKVTDRNGKSRNYTVYQILTVNASGYGKDGKDYWGTIFGQKGESISLQACIDSKWNMVVLAK</sequence>
<keyword evidence="2" id="KW-0732">Signal</keyword>
<keyword evidence="1" id="KW-0378">Hydrolase</keyword>
<dbReference type="RefSeq" id="WP_204653935.1">
    <property type="nucleotide sequence ID" value="NZ_JAFBFD010000016.1"/>
</dbReference>
<accession>A0ABV9MRF0</accession>
<feature type="chain" id="PRO_5046792096" evidence="2">
    <location>
        <begin position="23"/>
        <end position="195"/>
    </location>
</feature>
<keyword evidence="4" id="KW-1185">Reference proteome</keyword>
<evidence type="ECO:0000313" key="4">
    <source>
        <dbReference type="Proteomes" id="UP001595969"/>
    </source>
</evidence>
<protein>
    <submittedName>
        <fullName evidence="3">Sortase domain-bontaining protein</fullName>
    </submittedName>
</protein>
<reference evidence="4" key="1">
    <citation type="journal article" date="2019" name="Int. J. Syst. Evol. Microbiol.">
        <title>The Global Catalogue of Microorganisms (GCM) 10K type strain sequencing project: providing services to taxonomists for standard genome sequencing and annotation.</title>
        <authorList>
            <consortium name="The Broad Institute Genomics Platform"/>
            <consortium name="The Broad Institute Genome Sequencing Center for Infectious Disease"/>
            <person name="Wu L."/>
            <person name="Ma J."/>
        </authorList>
    </citation>
    <scope>NUCLEOTIDE SEQUENCE [LARGE SCALE GENOMIC DNA]</scope>
    <source>
        <strain evidence="4">CGMCC 1.19032</strain>
    </source>
</reference>
<dbReference type="Pfam" id="PF04203">
    <property type="entry name" value="Sortase"/>
    <property type="match status" value="1"/>
</dbReference>
<evidence type="ECO:0000256" key="1">
    <source>
        <dbReference type="ARBA" id="ARBA00022801"/>
    </source>
</evidence>
<dbReference type="Gene3D" id="2.40.260.10">
    <property type="entry name" value="Sortase"/>
    <property type="match status" value="1"/>
</dbReference>
<dbReference type="InterPro" id="IPR023365">
    <property type="entry name" value="Sortase_dom-sf"/>
</dbReference>
<gene>
    <name evidence="3" type="ORF">ACFO5I_02065</name>
</gene>
<evidence type="ECO:0000313" key="3">
    <source>
        <dbReference type="EMBL" id="MFC4718531.1"/>
    </source>
</evidence>
<proteinExistence type="predicted"/>
<comment type="caution">
    <text evidence="3">The sequence shown here is derived from an EMBL/GenBank/DDBJ whole genome shotgun (WGS) entry which is preliminary data.</text>
</comment>
<feature type="signal peptide" evidence="2">
    <location>
        <begin position="1"/>
        <end position="22"/>
    </location>
</feature>
<dbReference type="Proteomes" id="UP001595969">
    <property type="component" value="Unassembled WGS sequence"/>
</dbReference>
<evidence type="ECO:0000256" key="2">
    <source>
        <dbReference type="SAM" id="SignalP"/>
    </source>
</evidence>
<organism evidence="3 4">
    <name type="scientific">Enterococcus lemanii</name>
    <dbReference type="NCBI Taxonomy" id="1159752"/>
    <lineage>
        <taxon>Bacteria</taxon>
        <taxon>Bacillati</taxon>
        <taxon>Bacillota</taxon>
        <taxon>Bacilli</taxon>
        <taxon>Lactobacillales</taxon>
        <taxon>Enterococcaceae</taxon>
        <taxon>Enterococcus</taxon>
    </lineage>
</organism>
<dbReference type="SUPFAM" id="SSF63817">
    <property type="entry name" value="Sortase"/>
    <property type="match status" value="1"/>
</dbReference>
<dbReference type="InterPro" id="IPR005754">
    <property type="entry name" value="Sortase"/>
</dbReference>